<gene>
    <name evidence="1" type="ORF">C6W88_20290</name>
</gene>
<evidence type="ECO:0000313" key="1">
    <source>
        <dbReference type="EMBL" id="PTL88942.1"/>
    </source>
</evidence>
<dbReference type="Gene3D" id="2.130.10.10">
    <property type="entry name" value="YVTN repeat-like/Quinoprotein amine dehydrogenase"/>
    <property type="match status" value="1"/>
</dbReference>
<dbReference type="PROSITE" id="PS51318">
    <property type="entry name" value="TAT"/>
    <property type="match status" value="1"/>
</dbReference>
<comment type="caution">
    <text evidence="1">The sequence shown here is derived from an EMBL/GenBank/DDBJ whole genome shotgun (WGS) entry which is preliminary data.</text>
</comment>
<dbReference type="InterPro" id="IPR015943">
    <property type="entry name" value="WD40/YVTN_repeat-like_dom_sf"/>
</dbReference>
<dbReference type="InterPro" id="IPR006311">
    <property type="entry name" value="TAT_signal"/>
</dbReference>
<dbReference type="SUPFAM" id="SSF50969">
    <property type="entry name" value="YVTN repeat-like/Quinoprotein amine dehydrogenase"/>
    <property type="match status" value="1"/>
</dbReference>
<dbReference type="InterPro" id="IPR008311">
    <property type="entry name" value="UCP028101"/>
</dbReference>
<sequence length="391" mass="42483">MIRSPPPWGWSRASIPATETDPVASLPSLSRRRLLKASLLGLAATGLPASLWALDDDGRRQWYFSAVDDSDGGHHLAGLRRDGAGHFLLPSPERCHGGCLRPGRDEVVLFARRPGQRFHVLDARRQASTLEISASQGRHFYGHGVFDPSGRWLYVTANRIDDAMGLVQVHDAEQGYRHVGDHLLDGIGPHEVGLMPDGETLVVALGGIRTHPDSGRAKLNLSDMDPALLLLDRHSGEILERHRPSHHQLSCRHLDIAPDGTVVAGYQFQGPEWETDHPLIARRTPDGSFSEQVLPSPLQGRLAQYTASVATSQVRPSAAISAPRGNKVLVLGRTSGELLAQFDIEDAAGVRCDGAGGYLVTTGSGEVHRIDDGGRHHQLAALPLRWDNHLT</sequence>
<reference evidence="1 2" key="1">
    <citation type="submission" date="2018-03" db="EMBL/GenBank/DDBJ databases">
        <authorList>
            <person name="Zhou J."/>
            <person name="Li X."/>
            <person name="Xue M."/>
            <person name="Yin J."/>
        </authorList>
    </citation>
    <scope>NUCLEOTIDE SEQUENCE [LARGE SCALE GENOMIC DNA]</scope>
    <source>
        <strain evidence="1 2">SYSU ZJ2214</strain>
    </source>
</reference>
<evidence type="ECO:0000313" key="2">
    <source>
        <dbReference type="Proteomes" id="UP000241895"/>
    </source>
</evidence>
<dbReference type="PIRSF" id="PIRSF028101">
    <property type="entry name" value="UCP028101"/>
    <property type="match status" value="1"/>
</dbReference>
<keyword evidence="2" id="KW-1185">Reference proteome</keyword>
<dbReference type="EMBL" id="PXNS01000019">
    <property type="protein sequence ID" value="PTL88942.1"/>
    <property type="molecule type" value="Genomic_DNA"/>
</dbReference>
<protein>
    <submittedName>
        <fullName evidence="1">DUF1513 domain-containing protein</fullName>
    </submittedName>
</protein>
<dbReference type="Pfam" id="PF07433">
    <property type="entry name" value="DUF1513"/>
    <property type="match status" value="1"/>
</dbReference>
<name>A0ABX5ISV0_9GAMM</name>
<dbReference type="Proteomes" id="UP000241895">
    <property type="component" value="Unassembled WGS sequence"/>
</dbReference>
<dbReference type="InterPro" id="IPR011044">
    <property type="entry name" value="Quino_amine_DH_bsu"/>
</dbReference>
<proteinExistence type="predicted"/>
<organism evidence="1 2">
    <name type="scientific">Halomonas litopenaei</name>
    <dbReference type="NCBI Taxonomy" id="2109328"/>
    <lineage>
        <taxon>Bacteria</taxon>
        <taxon>Pseudomonadati</taxon>
        <taxon>Pseudomonadota</taxon>
        <taxon>Gammaproteobacteria</taxon>
        <taxon>Oceanospirillales</taxon>
        <taxon>Halomonadaceae</taxon>
        <taxon>Halomonas</taxon>
    </lineage>
</organism>
<accession>A0ABX5ISV0</accession>